<proteinExistence type="predicted"/>
<evidence type="ECO:0000313" key="1">
    <source>
        <dbReference type="EMBL" id="KAH7679190.1"/>
    </source>
</evidence>
<protein>
    <submittedName>
        <fullName evidence="1">Uncharacterized protein</fullName>
    </submittedName>
</protein>
<reference evidence="2" key="1">
    <citation type="journal article" date="2022" name="Nat. Commun.">
        <title>Chromosome evolution and the genetic basis of agronomically important traits in greater yam.</title>
        <authorList>
            <person name="Bredeson J.V."/>
            <person name="Lyons J.B."/>
            <person name="Oniyinde I.O."/>
            <person name="Okereke N.R."/>
            <person name="Kolade O."/>
            <person name="Nnabue I."/>
            <person name="Nwadili C.O."/>
            <person name="Hribova E."/>
            <person name="Parker M."/>
            <person name="Nwogha J."/>
            <person name="Shu S."/>
            <person name="Carlson J."/>
            <person name="Kariba R."/>
            <person name="Muthemba S."/>
            <person name="Knop K."/>
            <person name="Barton G.J."/>
            <person name="Sherwood A.V."/>
            <person name="Lopez-Montes A."/>
            <person name="Asiedu R."/>
            <person name="Jamnadass R."/>
            <person name="Muchugi A."/>
            <person name="Goodstein D."/>
            <person name="Egesi C.N."/>
            <person name="Featherston J."/>
            <person name="Asfaw A."/>
            <person name="Simpson G.G."/>
            <person name="Dolezel J."/>
            <person name="Hendre P.S."/>
            <person name="Van Deynze A."/>
            <person name="Kumar P.L."/>
            <person name="Obidiegwu J.E."/>
            <person name="Bhattacharjee R."/>
            <person name="Rokhsar D.S."/>
        </authorList>
    </citation>
    <scope>NUCLEOTIDE SEQUENCE [LARGE SCALE GENOMIC DNA]</scope>
    <source>
        <strain evidence="2">cv. TDa95/00328</strain>
    </source>
</reference>
<comment type="caution">
    <text evidence="1">The sequence shown here is derived from an EMBL/GenBank/DDBJ whole genome shotgun (WGS) entry which is preliminary data.</text>
</comment>
<keyword evidence="2" id="KW-1185">Reference proteome</keyword>
<sequence>MAKFEDTITMVALILLAISFAAVSREFAYEPSSANAITGDNPYFTGIFDITVFANEPSYAEGPNEYIIDQVVNKDNDYPVSDGSVINDTIIGLGLGFINPFGWLSSIWDFAKNYLTDE</sequence>
<evidence type="ECO:0000313" key="2">
    <source>
        <dbReference type="Proteomes" id="UP000827976"/>
    </source>
</evidence>
<dbReference type="Proteomes" id="UP000827976">
    <property type="component" value="Chromosome 6"/>
</dbReference>
<gene>
    <name evidence="1" type="ORF">IHE45_06G043200</name>
</gene>
<dbReference type="EMBL" id="CM037016">
    <property type="protein sequence ID" value="KAH7679190.1"/>
    <property type="molecule type" value="Genomic_DNA"/>
</dbReference>
<accession>A0ACB7VWJ7</accession>
<name>A0ACB7VWJ7_DIOAL</name>
<organism evidence="1 2">
    <name type="scientific">Dioscorea alata</name>
    <name type="common">Purple yam</name>
    <dbReference type="NCBI Taxonomy" id="55571"/>
    <lineage>
        <taxon>Eukaryota</taxon>
        <taxon>Viridiplantae</taxon>
        <taxon>Streptophyta</taxon>
        <taxon>Embryophyta</taxon>
        <taxon>Tracheophyta</taxon>
        <taxon>Spermatophyta</taxon>
        <taxon>Magnoliopsida</taxon>
        <taxon>Liliopsida</taxon>
        <taxon>Dioscoreales</taxon>
        <taxon>Dioscoreaceae</taxon>
        <taxon>Dioscorea</taxon>
    </lineage>
</organism>